<accession>A0A370I1U2</accession>
<dbReference type="InterPro" id="IPR036689">
    <property type="entry name" value="ESAT-6-like_sf"/>
</dbReference>
<comment type="similarity">
    <text evidence="1">Belongs to the WXG100 family.</text>
</comment>
<dbReference type="Proteomes" id="UP000254869">
    <property type="component" value="Unassembled WGS sequence"/>
</dbReference>
<dbReference type="EMBL" id="QQBC01000008">
    <property type="protein sequence ID" value="RDI64550.1"/>
    <property type="molecule type" value="Genomic_DNA"/>
</dbReference>
<organism evidence="2 3">
    <name type="scientific">Nocardia pseudobrasiliensis</name>
    <dbReference type="NCBI Taxonomy" id="45979"/>
    <lineage>
        <taxon>Bacteria</taxon>
        <taxon>Bacillati</taxon>
        <taxon>Actinomycetota</taxon>
        <taxon>Actinomycetes</taxon>
        <taxon>Mycobacteriales</taxon>
        <taxon>Nocardiaceae</taxon>
        <taxon>Nocardia</taxon>
    </lineage>
</organism>
<evidence type="ECO:0000313" key="2">
    <source>
        <dbReference type="EMBL" id="RDI64550.1"/>
    </source>
</evidence>
<gene>
    <name evidence="2" type="ORF">DFR76_108383</name>
</gene>
<dbReference type="AlphaFoldDB" id="A0A370I1U2"/>
<comment type="caution">
    <text evidence="2">The sequence shown here is derived from an EMBL/GenBank/DDBJ whole genome shotgun (WGS) entry which is preliminary data.</text>
</comment>
<dbReference type="Pfam" id="PF06013">
    <property type="entry name" value="WXG100"/>
    <property type="match status" value="1"/>
</dbReference>
<evidence type="ECO:0000256" key="1">
    <source>
        <dbReference type="RuleBase" id="RU362001"/>
    </source>
</evidence>
<dbReference type="Gene3D" id="1.10.287.1060">
    <property type="entry name" value="ESAT-6-like"/>
    <property type="match status" value="1"/>
</dbReference>
<dbReference type="InterPro" id="IPR010310">
    <property type="entry name" value="T7SS_ESAT-6-like"/>
</dbReference>
<sequence>MSSEFKVDLDELDRVVSRLNALSAFVSEHLDGLDDKVKALHSGSWESAAATAYADAHAQWLAAAREFAQGIADMSEAAQQAHGRYTSAIDVNRRMLQSGQP</sequence>
<name>A0A370I1U2_9NOCA</name>
<dbReference type="NCBIfam" id="TIGR03930">
    <property type="entry name" value="WXG100_ESAT6"/>
    <property type="match status" value="1"/>
</dbReference>
<protein>
    <recommendedName>
        <fullName evidence="1">ESAT-6-like protein</fullName>
    </recommendedName>
</protein>
<dbReference type="RefSeq" id="WP_068003678.1">
    <property type="nucleotide sequence ID" value="NZ_QQBC01000008.1"/>
</dbReference>
<evidence type="ECO:0000313" key="3">
    <source>
        <dbReference type="Proteomes" id="UP000254869"/>
    </source>
</evidence>
<dbReference type="SUPFAM" id="SSF140453">
    <property type="entry name" value="EsxAB dimer-like"/>
    <property type="match status" value="1"/>
</dbReference>
<reference evidence="2 3" key="1">
    <citation type="submission" date="2018-07" db="EMBL/GenBank/DDBJ databases">
        <title>Genomic Encyclopedia of Type Strains, Phase IV (KMG-IV): sequencing the most valuable type-strain genomes for metagenomic binning, comparative biology and taxonomic classification.</title>
        <authorList>
            <person name="Goeker M."/>
        </authorList>
    </citation>
    <scope>NUCLEOTIDE SEQUENCE [LARGE SCALE GENOMIC DNA]</scope>
    <source>
        <strain evidence="2 3">DSM 44290</strain>
    </source>
</reference>
<keyword evidence="3" id="KW-1185">Reference proteome</keyword>
<proteinExistence type="inferred from homology"/>
<dbReference type="STRING" id="1210086.GCA_001613105_05550"/>